<feature type="domain" description="ANTAR" evidence="7">
    <location>
        <begin position="124"/>
        <end position="185"/>
    </location>
</feature>
<dbReference type="PROSITE" id="PS50921">
    <property type="entry name" value="ANTAR"/>
    <property type="match status" value="1"/>
</dbReference>
<keyword evidence="3" id="KW-0805">Transcription regulation</keyword>
<reference evidence="8" key="1">
    <citation type="submission" date="2018-06" db="EMBL/GenBank/DDBJ databases">
        <authorList>
            <person name="Zhirakovskaya E."/>
        </authorList>
    </citation>
    <scope>NUCLEOTIDE SEQUENCE</scope>
</reference>
<keyword evidence="5" id="KW-0804">Transcription</keyword>
<dbReference type="SMART" id="SM01012">
    <property type="entry name" value="ANTAR"/>
    <property type="match status" value="1"/>
</dbReference>
<dbReference type="InterPro" id="IPR008327">
    <property type="entry name" value="Sig_transdc_resp-reg_antiterm"/>
</dbReference>
<evidence type="ECO:0008006" key="9">
    <source>
        <dbReference type="Google" id="ProtNLM"/>
    </source>
</evidence>
<evidence type="ECO:0000259" key="6">
    <source>
        <dbReference type="PROSITE" id="PS50110"/>
    </source>
</evidence>
<gene>
    <name evidence="8" type="ORF">MNBD_GAMMA24-484</name>
</gene>
<proteinExistence type="predicted"/>
<name>A0A3B1B1Z5_9ZZZZ</name>
<dbReference type="GO" id="GO:0005829">
    <property type="term" value="C:cytosol"/>
    <property type="evidence" value="ECO:0007669"/>
    <property type="project" value="TreeGrafter"/>
</dbReference>
<keyword evidence="4" id="KW-0238">DNA-binding</keyword>
<protein>
    <recommendedName>
        <fullName evidence="9">Response regulator NasT</fullName>
    </recommendedName>
</protein>
<dbReference type="PROSITE" id="PS50110">
    <property type="entry name" value="RESPONSE_REGULATORY"/>
    <property type="match status" value="1"/>
</dbReference>
<dbReference type="AlphaFoldDB" id="A0A3B1B1Z5"/>
<dbReference type="PANTHER" id="PTHR48111:SF1">
    <property type="entry name" value="TWO-COMPONENT RESPONSE REGULATOR ORR33"/>
    <property type="match status" value="1"/>
</dbReference>
<dbReference type="Pfam" id="PF00072">
    <property type="entry name" value="Response_reg"/>
    <property type="match status" value="1"/>
</dbReference>
<dbReference type="Gene3D" id="3.40.50.2300">
    <property type="match status" value="1"/>
</dbReference>
<dbReference type="GO" id="GO:0000976">
    <property type="term" value="F:transcription cis-regulatory region binding"/>
    <property type="evidence" value="ECO:0007669"/>
    <property type="project" value="TreeGrafter"/>
</dbReference>
<dbReference type="EMBL" id="UOFZ01000028">
    <property type="protein sequence ID" value="VAX12306.1"/>
    <property type="molecule type" value="Genomic_DNA"/>
</dbReference>
<evidence type="ECO:0000259" key="7">
    <source>
        <dbReference type="PROSITE" id="PS50921"/>
    </source>
</evidence>
<dbReference type="PANTHER" id="PTHR48111">
    <property type="entry name" value="REGULATOR OF RPOS"/>
    <property type="match status" value="1"/>
</dbReference>
<dbReference type="InterPro" id="IPR005561">
    <property type="entry name" value="ANTAR"/>
</dbReference>
<dbReference type="PIRSF" id="PIRSF036382">
    <property type="entry name" value="RR_antiterm"/>
    <property type="match status" value="1"/>
</dbReference>
<accession>A0A3B1B1Z5</accession>
<dbReference type="GO" id="GO:0006355">
    <property type="term" value="P:regulation of DNA-templated transcription"/>
    <property type="evidence" value="ECO:0007669"/>
    <property type="project" value="TreeGrafter"/>
</dbReference>
<evidence type="ECO:0000256" key="3">
    <source>
        <dbReference type="ARBA" id="ARBA00023015"/>
    </source>
</evidence>
<dbReference type="SMART" id="SM00448">
    <property type="entry name" value="REC"/>
    <property type="match status" value="1"/>
</dbReference>
<dbReference type="Pfam" id="PF03861">
    <property type="entry name" value="ANTAR"/>
    <property type="match status" value="1"/>
</dbReference>
<dbReference type="InterPro" id="IPR001789">
    <property type="entry name" value="Sig_transdc_resp-reg_receiver"/>
</dbReference>
<feature type="domain" description="Response regulatory" evidence="6">
    <location>
        <begin position="5"/>
        <end position="118"/>
    </location>
</feature>
<sequence>MPKARILIADDDKLVLAALASELRDAGYTIFELGNCREVMKLCEEEQPDIAILDVRMPTMDGIELGCQLQKFTGTPFMILSANGNKELVEKATDLGALSYLVKPIDIKQLVPMIEAALKRSAQIKMLQENESRLVSTLKNKQLTSTAVGVVMERHHLSRAAAFEKLRNHARSRRQKLTEIADELVKAVETANINHRREI</sequence>
<evidence type="ECO:0000256" key="1">
    <source>
        <dbReference type="ARBA" id="ARBA00022553"/>
    </source>
</evidence>
<organism evidence="8">
    <name type="scientific">hydrothermal vent metagenome</name>
    <dbReference type="NCBI Taxonomy" id="652676"/>
    <lineage>
        <taxon>unclassified sequences</taxon>
        <taxon>metagenomes</taxon>
        <taxon>ecological metagenomes</taxon>
    </lineage>
</organism>
<evidence type="ECO:0000256" key="2">
    <source>
        <dbReference type="ARBA" id="ARBA00023012"/>
    </source>
</evidence>
<dbReference type="GO" id="GO:0003723">
    <property type="term" value="F:RNA binding"/>
    <property type="evidence" value="ECO:0007669"/>
    <property type="project" value="InterPro"/>
</dbReference>
<evidence type="ECO:0000313" key="8">
    <source>
        <dbReference type="EMBL" id="VAX12306.1"/>
    </source>
</evidence>
<evidence type="ECO:0000256" key="5">
    <source>
        <dbReference type="ARBA" id="ARBA00023163"/>
    </source>
</evidence>
<dbReference type="GO" id="GO:0000156">
    <property type="term" value="F:phosphorelay response regulator activity"/>
    <property type="evidence" value="ECO:0007669"/>
    <property type="project" value="TreeGrafter"/>
</dbReference>
<dbReference type="Gene3D" id="1.10.10.10">
    <property type="entry name" value="Winged helix-like DNA-binding domain superfamily/Winged helix DNA-binding domain"/>
    <property type="match status" value="1"/>
</dbReference>
<dbReference type="GO" id="GO:0032993">
    <property type="term" value="C:protein-DNA complex"/>
    <property type="evidence" value="ECO:0007669"/>
    <property type="project" value="TreeGrafter"/>
</dbReference>
<keyword evidence="2" id="KW-0902">Two-component regulatory system</keyword>
<keyword evidence="1" id="KW-0597">Phosphoprotein</keyword>
<dbReference type="InterPro" id="IPR036388">
    <property type="entry name" value="WH-like_DNA-bd_sf"/>
</dbReference>
<evidence type="ECO:0000256" key="4">
    <source>
        <dbReference type="ARBA" id="ARBA00023125"/>
    </source>
</evidence>
<dbReference type="InterPro" id="IPR011006">
    <property type="entry name" value="CheY-like_superfamily"/>
</dbReference>
<dbReference type="InterPro" id="IPR039420">
    <property type="entry name" value="WalR-like"/>
</dbReference>
<dbReference type="SUPFAM" id="SSF52172">
    <property type="entry name" value="CheY-like"/>
    <property type="match status" value="1"/>
</dbReference>